<feature type="domain" description="NAD(P)-binding" evidence="1">
    <location>
        <begin position="7"/>
        <end position="177"/>
    </location>
</feature>
<comment type="caution">
    <text evidence="2">The sequence shown here is derived from an EMBL/GenBank/DDBJ whole genome shotgun (WGS) entry which is preliminary data.</text>
</comment>
<sequence length="283" mass="31046">MTILVTGGRGHVARSLTGKLLDAGEKVRVGTTTPDGFPATDAEVVELDLARPETFAAALDKVTTVFLYARPEGVDELVQAMERSGVEAVTLLSTRSLTFDGADSNPIAQMHAAVEKVLSRSAIPWTFLRAGTFATNTLQWAKSIRSEGLVRAPYPNSHAAAIHEADIADVAVLSLTQDGHARRSYVMSGPVSLTQRQQVEAISQATGREIEFVDIDPDEYRETLKRWGQGQFVDQLLRYLTMWDGKPVPVVDVRKQLTGRPGRGYAQWAIDHAEDFQQRAEKS</sequence>
<protein>
    <submittedName>
        <fullName evidence="2">NAD(P)H azoreductase</fullName>
        <ecNumber evidence="2">1.7.-.-</ecNumber>
    </submittedName>
</protein>
<organism evidence="2 3">
    <name type="scientific">Actinomadura rubteroloni</name>
    <dbReference type="NCBI Taxonomy" id="1926885"/>
    <lineage>
        <taxon>Bacteria</taxon>
        <taxon>Bacillati</taxon>
        <taxon>Actinomycetota</taxon>
        <taxon>Actinomycetes</taxon>
        <taxon>Streptosporangiales</taxon>
        <taxon>Thermomonosporaceae</taxon>
        <taxon>Actinomadura</taxon>
    </lineage>
</organism>
<dbReference type="SUPFAM" id="SSF51735">
    <property type="entry name" value="NAD(P)-binding Rossmann-fold domains"/>
    <property type="match status" value="1"/>
</dbReference>
<name>A0A2P4UCR5_9ACTN</name>
<dbReference type="GO" id="GO:0016491">
    <property type="term" value="F:oxidoreductase activity"/>
    <property type="evidence" value="ECO:0007669"/>
    <property type="project" value="UniProtKB-KW"/>
</dbReference>
<dbReference type="Proteomes" id="UP000242367">
    <property type="component" value="Unassembled WGS sequence"/>
</dbReference>
<reference evidence="2 3" key="1">
    <citation type="journal article" date="2017" name="Chemistry">
        <title>Isolation, Biosynthesis and Chemical Modifications of Rubterolones A-F: Rare Tropolone Alkaloids from Actinomadura sp. 5-2.</title>
        <authorList>
            <person name="Guo H."/>
            <person name="Benndorf R."/>
            <person name="Leichnitz D."/>
            <person name="Klassen J.L."/>
            <person name="Vollmers J."/>
            <person name="Gorls H."/>
            <person name="Steinacker M."/>
            <person name="Weigel C."/>
            <person name="Dahse H.M."/>
            <person name="Kaster A.K."/>
            <person name="de Beer Z.W."/>
            <person name="Poulsen M."/>
            <person name="Beemelmanns C."/>
        </authorList>
    </citation>
    <scope>NUCLEOTIDE SEQUENCE [LARGE SCALE GENOMIC DNA]</scope>
    <source>
        <strain evidence="2 3">5-2</strain>
    </source>
</reference>
<evidence type="ECO:0000259" key="1">
    <source>
        <dbReference type="Pfam" id="PF13460"/>
    </source>
</evidence>
<dbReference type="InterPro" id="IPR036291">
    <property type="entry name" value="NAD(P)-bd_dom_sf"/>
</dbReference>
<dbReference type="InterPro" id="IPR051604">
    <property type="entry name" value="Ergot_Alk_Oxidoreductase"/>
</dbReference>
<dbReference type="EC" id="1.7.-.-" evidence="2"/>
<gene>
    <name evidence="2" type="primary">azoB_5</name>
    <name evidence="2" type="ORF">BTM25_50310</name>
</gene>
<dbReference type="AlphaFoldDB" id="A0A2P4UCR5"/>
<dbReference type="PANTHER" id="PTHR43162">
    <property type="match status" value="1"/>
</dbReference>
<dbReference type="InterPro" id="IPR016040">
    <property type="entry name" value="NAD(P)-bd_dom"/>
</dbReference>
<proteinExistence type="predicted"/>
<evidence type="ECO:0000313" key="2">
    <source>
        <dbReference type="EMBL" id="POM22826.1"/>
    </source>
</evidence>
<dbReference type="EMBL" id="MTBP01000004">
    <property type="protein sequence ID" value="POM22826.1"/>
    <property type="molecule type" value="Genomic_DNA"/>
</dbReference>
<keyword evidence="3" id="KW-1185">Reference proteome</keyword>
<evidence type="ECO:0000313" key="3">
    <source>
        <dbReference type="Proteomes" id="UP000242367"/>
    </source>
</evidence>
<keyword evidence="2" id="KW-0560">Oxidoreductase</keyword>
<dbReference type="RefSeq" id="WP_103565508.1">
    <property type="nucleotide sequence ID" value="NZ_MTBP01000004.1"/>
</dbReference>
<dbReference type="PANTHER" id="PTHR43162:SF1">
    <property type="entry name" value="PRESTALK A DIFFERENTIATION PROTEIN A"/>
    <property type="match status" value="1"/>
</dbReference>
<dbReference type="Pfam" id="PF13460">
    <property type="entry name" value="NAD_binding_10"/>
    <property type="match status" value="1"/>
</dbReference>
<dbReference type="Gene3D" id="3.40.50.720">
    <property type="entry name" value="NAD(P)-binding Rossmann-like Domain"/>
    <property type="match status" value="1"/>
</dbReference>
<accession>A0A2P4UCR5</accession>